<dbReference type="GO" id="GO:0005737">
    <property type="term" value="C:cytoplasm"/>
    <property type="evidence" value="ECO:0000318"/>
    <property type="project" value="GO_Central"/>
</dbReference>
<sequence length="403" mass="44358">MSAISLTTAATLFAGPGKASNSTPSINTLSAQHAPKDGPIEGLLFVPSLNSHDPCNNITAPFIPANVTRHQDVTSFGYHTIGLAPWLTPNCSQSFLDAARRAGSEALMFFLPASDDTKPPPPADSTWLLHGESSWESENMYPVYAIPGPAGIALMKQLSWYSNNRTLPQDQSNEFVALSESESWRVLLFSVIDLEKHGRKTPTIWGFLLAILGTILVICLILLLLYQLLQRRRREILQRQLEASAVDHQPYDLRPFRVPREFLARLPLYVYPGLDGSDSHTSHLGSGSCDSRGRADVVEGAATERMEAEKEDAEAEAHMTKYGSYRLSHPQTICAICLDDFIPASSTVRELPCGHIYHPECIDMSLTQSSSLCPLCKKSVLEPGCFPISIPDAVYERVSMRGM</sequence>
<keyword evidence="5" id="KW-1185">Reference proteome</keyword>
<dbReference type="PROSITE" id="PS50089">
    <property type="entry name" value="ZF_RING_2"/>
    <property type="match status" value="1"/>
</dbReference>
<keyword evidence="1" id="KW-0863">Zinc-finger</keyword>
<dbReference type="InterPro" id="IPR051826">
    <property type="entry name" value="E3_ubiquitin-ligase_domain"/>
</dbReference>
<dbReference type="STRING" id="227321.C8VT90"/>
<feature type="transmembrane region" description="Helical" evidence="2">
    <location>
        <begin position="204"/>
        <end position="229"/>
    </location>
</feature>
<dbReference type="GO" id="GO:0006511">
    <property type="term" value="P:ubiquitin-dependent protein catabolic process"/>
    <property type="evidence" value="ECO:0000318"/>
    <property type="project" value="GO_Central"/>
</dbReference>
<dbReference type="PANTHER" id="PTHR22765:SF413">
    <property type="entry name" value="FINGER DOMAIN PROTEIN, PUTATIVE (AFU_ORTHOLOGUE AFUA_1G04600)-RELATED"/>
    <property type="match status" value="1"/>
</dbReference>
<feature type="domain" description="RING-type" evidence="3">
    <location>
        <begin position="334"/>
        <end position="377"/>
    </location>
</feature>
<dbReference type="OrthoDB" id="21204at2759"/>
<evidence type="ECO:0000259" key="3">
    <source>
        <dbReference type="PROSITE" id="PS50089"/>
    </source>
</evidence>
<proteinExistence type="predicted"/>
<dbReference type="eggNOG" id="KOG0800">
    <property type="taxonomic scope" value="Eukaryota"/>
</dbReference>
<gene>
    <name evidence="4" type="ORF">ANIA_00441</name>
</gene>
<keyword evidence="1" id="KW-0479">Metal-binding</keyword>
<dbReference type="InterPro" id="IPR013083">
    <property type="entry name" value="Znf_RING/FYVE/PHD"/>
</dbReference>
<protein>
    <submittedName>
        <fullName evidence="4">RING finger domain protein, putative (AFU_orthologue AFUA_1G04600)</fullName>
    </submittedName>
</protein>
<dbReference type="PANTHER" id="PTHR22765">
    <property type="entry name" value="RING FINGER AND PROTEASE ASSOCIATED DOMAIN-CONTAINING"/>
    <property type="match status" value="1"/>
</dbReference>
<evidence type="ECO:0000256" key="1">
    <source>
        <dbReference type="PROSITE-ProRule" id="PRU00175"/>
    </source>
</evidence>
<reference evidence="5" key="1">
    <citation type="journal article" date="2005" name="Nature">
        <title>Sequencing of Aspergillus nidulans and comparative analysis with A. fumigatus and A. oryzae.</title>
        <authorList>
            <person name="Galagan J.E."/>
            <person name="Calvo S.E."/>
            <person name="Cuomo C."/>
            <person name="Ma L.J."/>
            <person name="Wortman J.R."/>
            <person name="Batzoglou S."/>
            <person name="Lee S.I."/>
            <person name="Basturkmen M."/>
            <person name="Spevak C.C."/>
            <person name="Clutterbuck J."/>
            <person name="Kapitonov V."/>
            <person name="Jurka J."/>
            <person name="Scazzocchio C."/>
            <person name="Farman M."/>
            <person name="Butler J."/>
            <person name="Purcell S."/>
            <person name="Harris S."/>
            <person name="Braus G.H."/>
            <person name="Draht O."/>
            <person name="Busch S."/>
            <person name="D'Enfert C."/>
            <person name="Bouchier C."/>
            <person name="Goldman G.H."/>
            <person name="Bell-Pedersen D."/>
            <person name="Griffiths-Jones S."/>
            <person name="Doonan J.H."/>
            <person name="Yu J."/>
            <person name="Vienken K."/>
            <person name="Pain A."/>
            <person name="Freitag M."/>
            <person name="Selker E.U."/>
            <person name="Archer D.B."/>
            <person name="Penalva M.A."/>
            <person name="Oakley B.R."/>
            <person name="Momany M."/>
            <person name="Tanaka T."/>
            <person name="Kumagai T."/>
            <person name="Asai K."/>
            <person name="Machida M."/>
            <person name="Nierman W.C."/>
            <person name="Denning D.W."/>
            <person name="Caddick M."/>
            <person name="Hynes M."/>
            <person name="Paoletti M."/>
            <person name="Fischer R."/>
            <person name="Miller B."/>
            <person name="Dyer P."/>
            <person name="Sachs M.S."/>
            <person name="Osmani S.A."/>
            <person name="Birren B.W."/>
        </authorList>
    </citation>
    <scope>NUCLEOTIDE SEQUENCE [LARGE SCALE GENOMIC DNA]</scope>
    <source>
        <strain evidence="5">FGSC A4 / ATCC 38163 / CBS 112.46 / NRRL 194 / M139</strain>
    </source>
</reference>
<dbReference type="EMBL" id="BN001308">
    <property type="protein sequence ID" value="CBF89478.1"/>
    <property type="molecule type" value="Genomic_DNA"/>
</dbReference>
<keyword evidence="2" id="KW-0472">Membrane</keyword>
<keyword evidence="2" id="KW-1133">Transmembrane helix</keyword>
<dbReference type="KEGG" id="ani:ANIA_00441"/>
<dbReference type="AlphaFoldDB" id="C8VT90"/>
<reference evidence="5" key="2">
    <citation type="journal article" date="2009" name="Fungal Genet. Biol.">
        <title>The 2008 update of the Aspergillus nidulans genome annotation: a community effort.</title>
        <authorList>
            <person name="Wortman J.R."/>
            <person name="Gilsenan J.M."/>
            <person name="Joardar V."/>
            <person name="Deegan J."/>
            <person name="Clutterbuck J."/>
            <person name="Andersen M.R."/>
            <person name="Archer D."/>
            <person name="Bencina M."/>
            <person name="Braus G."/>
            <person name="Coutinho P."/>
            <person name="von Dohren H."/>
            <person name="Doonan J."/>
            <person name="Driessen A.J."/>
            <person name="Durek P."/>
            <person name="Espeso E."/>
            <person name="Fekete E."/>
            <person name="Flipphi M."/>
            <person name="Estrada C.G."/>
            <person name="Geysens S."/>
            <person name="Goldman G."/>
            <person name="de Groot P.W."/>
            <person name="Hansen K."/>
            <person name="Harris S.D."/>
            <person name="Heinekamp T."/>
            <person name="Helmstaedt K."/>
            <person name="Henrissat B."/>
            <person name="Hofmann G."/>
            <person name="Homan T."/>
            <person name="Horio T."/>
            <person name="Horiuchi H."/>
            <person name="James S."/>
            <person name="Jones M."/>
            <person name="Karaffa L."/>
            <person name="Karanyi Z."/>
            <person name="Kato M."/>
            <person name="Keller N."/>
            <person name="Kelly D.E."/>
            <person name="Kiel J.A."/>
            <person name="Kim J.M."/>
            <person name="van der Klei I.J."/>
            <person name="Klis F.M."/>
            <person name="Kovalchuk A."/>
            <person name="Krasevec N."/>
            <person name="Kubicek C.P."/>
            <person name="Liu B."/>
            <person name="Maccabe A."/>
            <person name="Meyer V."/>
            <person name="Mirabito P."/>
            <person name="Miskei M."/>
            <person name="Mos M."/>
            <person name="Mullins J."/>
            <person name="Nelson D.R."/>
            <person name="Nielsen J."/>
            <person name="Oakley B.R."/>
            <person name="Osmani S.A."/>
            <person name="Pakula T."/>
            <person name="Paszewski A."/>
            <person name="Paulsen I."/>
            <person name="Pilsyk S."/>
            <person name="Pocsi I."/>
            <person name="Punt P.J."/>
            <person name="Ram A.F."/>
            <person name="Ren Q."/>
            <person name="Robellet X."/>
            <person name="Robson G."/>
            <person name="Seiboth B."/>
            <person name="van Solingen P."/>
            <person name="Specht T."/>
            <person name="Sun J."/>
            <person name="Taheri-Talesh N."/>
            <person name="Takeshita N."/>
            <person name="Ussery D."/>
            <person name="vanKuyk P.A."/>
            <person name="Visser H."/>
            <person name="van de Vondervoort P.J."/>
            <person name="de Vries R.P."/>
            <person name="Walton J."/>
            <person name="Xiang X."/>
            <person name="Xiong Y."/>
            <person name="Zeng A.P."/>
            <person name="Brandt B.W."/>
            <person name="Cornell M.J."/>
            <person name="van den Hondel C.A."/>
            <person name="Visser J."/>
            <person name="Oliver S.G."/>
            <person name="Turner G."/>
        </authorList>
    </citation>
    <scope>GENOME REANNOTATION</scope>
    <source>
        <strain evidence="5">FGSC A4 / ATCC 38163 / CBS 112.46 / NRRL 194 / M139</strain>
    </source>
</reference>
<dbReference type="HOGENOM" id="CLU_027981_0_1_1"/>
<evidence type="ECO:0000313" key="5">
    <source>
        <dbReference type="Proteomes" id="UP000000560"/>
    </source>
</evidence>
<dbReference type="Gene3D" id="3.30.40.10">
    <property type="entry name" value="Zinc/RING finger domain, C3HC4 (zinc finger)"/>
    <property type="match status" value="1"/>
</dbReference>
<dbReference type="SMART" id="SM00184">
    <property type="entry name" value="RING"/>
    <property type="match status" value="1"/>
</dbReference>
<evidence type="ECO:0000313" key="4">
    <source>
        <dbReference type="EMBL" id="CBF89478.1"/>
    </source>
</evidence>
<organism evidence="4 5">
    <name type="scientific">Emericella nidulans (strain FGSC A4 / ATCC 38163 / CBS 112.46 / NRRL 194 / M139)</name>
    <name type="common">Aspergillus nidulans</name>
    <dbReference type="NCBI Taxonomy" id="227321"/>
    <lineage>
        <taxon>Eukaryota</taxon>
        <taxon>Fungi</taxon>
        <taxon>Dikarya</taxon>
        <taxon>Ascomycota</taxon>
        <taxon>Pezizomycotina</taxon>
        <taxon>Eurotiomycetes</taxon>
        <taxon>Eurotiomycetidae</taxon>
        <taxon>Eurotiales</taxon>
        <taxon>Aspergillaceae</taxon>
        <taxon>Aspergillus</taxon>
        <taxon>Aspergillus subgen. Nidulantes</taxon>
    </lineage>
</organism>
<name>C8VT90_EMENI</name>
<dbReference type="Proteomes" id="UP000000560">
    <property type="component" value="Chromosome VIII"/>
</dbReference>
<evidence type="ECO:0000256" key="2">
    <source>
        <dbReference type="SAM" id="Phobius"/>
    </source>
</evidence>
<dbReference type="OMA" id="PTCPICM"/>
<keyword evidence="2" id="KW-0812">Transmembrane</keyword>
<dbReference type="InParanoid" id="C8VT90"/>
<keyword evidence="1" id="KW-0862">Zinc</keyword>
<dbReference type="SUPFAM" id="SSF57850">
    <property type="entry name" value="RING/U-box"/>
    <property type="match status" value="1"/>
</dbReference>
<accession>C8VT90</accession>
<dbReference type="GeneID" id="2876219"/>
<dbReference type="Pfam" id="PF13639">
    <property type="entry name" value="zf-RING_2"/>
    <property type="match status" value="1"/>
</dbReference>
<dbReference type="GO" id="GO:0008270">
    <property type="term" value="F:zinc ion binding"/>
    <property type="evidence" value="ECO:0007669"/>
    <property type="project" value="UniProtKB-KW"/>
</dbReference>
<dbReference type="InterPro" id="IPR001841">
    <property type="entry name" value="Znf_RING"/>
</dbReference>
<dbReference type="RefSeq" id="XP_050469220.1">
    <property type="nucleotide sequence ID" value="XM_050613401.1"/>
</dbReference>
<dbReference type="GO" id="GO:0061630">
    <property type="term" value="F:ubiquitin protein ligase activity"/>
    <property type="evidence" value="ECO:0000318"/>
    <property type="project" value="GO_Central"/>
</dbReference>